<proteinExistence type="predicted"/>
<dbReference type="EMBL" id="FOMR01000011">
    <property type="protein sequence ID" value="SFE24402.1"/>
    <property type="molecule type" value="Genomic_DNA"/>
</dbReference>
<dbReference type="RefSeq" id="WP_090086554.1">
    <property type="nucleotide sequence ID" value="NZ_FOMR01000011.1"/>
</dbReference>
<dbReference type="GO" id="GO:0005737">
    <property type="term" value="C:cytoplasm"/>
    <property type="evidence" value="ECO:0007669"/>
    <property type="project" value="TreeGrafter"/>
</dbReference>
<dbReference type="AlphaFoldDB" id="A0A1I1YYN1"/>
<reference evidence="5" key="1">
    <citation type="submission" date="2016-10" db="EMBL/GenBank/DDBJ databases">
        <authorList>
            <person name="Varghese N."/>
            <person name="Submissions S."/>
        </authorList>
    </citation>
    <scope>NUCLEOTIDE SEQUENCE [LARGE SCALE GENOMIC DNA]</scope>
    <source>
        <strain evidence="5">DSM 22530</strain>
    </source>
</reference>
<keyword evidence="5" id="KW-1185">Reference proteome</keyword>
<dbReference type="CDD" id="cd00564">
    <property type="entry name" value="TMP_TenI"/>
    <property type="match status" value="1"/>
</dbReference>
<sequence length="215" mass="23140">MDRAKMTSPDSDAFHVISTGQQTPEQLAAISEQIIHYADAIHLREKSWTDKQLTQTVSKLQAKGVPLEKIMINHRAAVAHNVGAKGVQLTHASKDIATTRHAYPELHIGASVHSTEEAINACKKGADYLIFGHVFETRSKPDLEPKGLTALKNVVQQVDIPVLAIGGITPENTTDVMETGASGIAVLSGVLLAENPLQKAAAYNNALRKGGERRV</sequence>
<dbReference type="SUPFAM" id="SSF51391">
    <property type="entry name" value="Thiamin phosphate synthase"/>
    <property type="match status" value="1"/>
</dbReference>
<dbReference type="OrthoDB" id="9815348at2"/>
<dbReference type="STRING" id="640948.SAMN05216238_11121"/>
<evidence type="ECO:0000256" key="1">
    <source>
        <dbReference type="ARBA" id="ARBA00004948"/>
    </source>
</evidence>
<gene>
    <name evidence="4" type="ORF">SAMN05216238_11121</name>
</gene>
<name>A0A1I1YYN1_9BACI</name>
<protein>
    <submittedName>
        <fullName evidence="4">Thiazole tautomerase (Transcriptional regulator TenI)</fullName>
    </submittedName>
</protein>
<dbReference type="InterPro" id="IPR036206">
    <property type="entry name" value="ThiamineP_synth_sf"/>
</dbReference>
<organism evidence="4 5">
    <name type="scientific">Lentibacillus persicus</name>
    <dbReference type="NCBI Taxonomy" id="640948"/>
    <lineage>
        <taxon>Bacteria</taxon>
        <taxon>Bacillati</taxon>
        <taxon>Bacillota</taxon>
        <taxon>Bacilli</taxon>
        <taxon>Bacillales</taxon>
        <taxon>Bacillaceae</taxon>
        <taxon>Lentibacillus</taxon>
    </lineage>
</organism>
<dbReference type="GO" id="GO:0009228">
    <property type="term" value="P:thiamine biosynthetic process"/>
    <property type="evidence" value="ECO:0007669"/>
    <property type="project" value="UniProtKB-KW"/>
</dbReference>
<feature type="domain" description="Thiamine phosphate synthase/TenI" evidence="3">
    <location>
        <begin position="17"/>
        <end position="190"/>
    </location>
</feature>
<dbReference type="Gene3D" id="3.20.20.70">
    <property type="entry name" value="Aldolase class I"/>
    <property type="match status" value="1"/>
</dbReference>
<accession>A0A1I1YYN1</accession>
<dbReference type="Pfam" id="PF02581">
    <property type="entry name" value="TMP-TENI"/>
    <property type="match status" value="1"/>
</dbReference>
<comment type="pathway">
    <text evidence="1">Cofactor biosynthesis; thiamine diphosphate biosynthesis.</text>
</comment>
<dbReference type="PANTHER" id="PTHR20857:SF22">
    <property type="entry name" value="THIAZOLE TAUTOMERASE"/>
    <property type="match status" value="1"/>
</dbReference>
<dbReference type="GO" id="GO:0004789">
    <property type="term" value="F:thiamine-phosphate diphosphorylase activity"/>
    <property type="evidence" value="ECO:0007669"/>
    <property type="project" value="TreeGrafter"/>
</dbReference>
<evidence type="ECO:0000259" key="3">
    <source>
        <dbReference type="Pfam" id="PF02581"/>
    </source>
</evidence>
<evidence type="ECO:0000313" key="5">
    <source>
        <dbReference type="Proteomes" id="UP000199474"/>
    </source>
</evidence>
<dbReference type="PANTHER" id="PTHR20857">
    <property type="entry name" value="THIAMINE-PHOSPHATE PYROPHOSPHORYLASE"/>
    <property type="match status" value="1"/>
</dbReference>
<dbReference type="InterPro" id="IPR013785">
    <property type="entry name" value="Aldolase_TIM"/>
</dbReference>
<dbReference type="Proteomes" id="UP000199474">
    <property type="component" value="Unassembled WGS sequence"/>
</dbReference>
<keyword evidence="2" id="KW-0784">Thiamine biosynthesis</keyword>
<evidence type="ECO:0000313" key="4">
    <source>
        <dbReference type="EMBL" id="SFE24402.1"/>
    </source>
</evidence>
<evidence type="ECO:0000256" key="2">
    <source>
        <dbReference type="ARBA" id="ARBA00022977"/>
    </source>
</evidence>
<dbReference type="InterPro" id="IPR022998">
    <property type="entry name" value="ThiamineP_synth_TenI"/>
</dbReference>